<dbReference type="AlphaFoldDB" id="A0A552FGT9"/>
<evidence type="ECO:0000313" key="2">
    <source>
        <dbReference type="EMBL" id="TRU45927.1"/>
    </source>
</evidence>
<name>A0A552FGT9_MICAE</name>
<organism evidence="2 3">
    <name type="scientific">Microcystis aeruginosa Ma_QC_Ca_00000000_S207</name>
    <dbReference type="NCBI Taxonomy" id="2486251"/>
    <lineage>
        <taxon>Bacteria</taxon>
        <taxon>Bacillati</taxon>
        <taxon>Cyanobacteriota</taxon>
        <taxon>Cyanophyceae</taxon>
        <taxon>Oscillatoriophycideae</taxon>
        <taxon>Chroococcales</taxon>
        <taxon>Microcystaceae</taxon>
        <taxon>Microcystis</taxon>
    </lineage>
</organism>
<gene>
    <name evidence="2" type="ORF">EWV91_13815</name>
</gene>
<reference evidence="2 3" key="1">
    <citation type="submission" date="2019-01" db="EMBL/GenBank/DDBJ databases">
        <title>Coherence of Microcystis species and biogeography revealed through population genomics.</title>
        <authorList>
            <person name="Perez-Carrascal O.M."/>
            <person name="Terrat Y."/>
            <person name="Giani A."/>
            <person name="Fortin N."/>
            <person name="Tromas N."/>
            <person name="Shapiro B.J."/>
        </authorList>
    </citation>
    <scope>NUCLEOTIDE SEQUENCE [LARGE SCALE GENOMIC DNA]</scope>
    <source>
        <strain evidence="2">Ma_QC_Ca_00000000_S207</strain>
    </source>
</reference>
<comment type="caution">
    <text evidence="2">The sequence shown here is derived from an EMBL/GenBank/DDBJ whole genome shotgun (WGS) entry which is preliminary data.</text>
</comment>
<evidence type="ECO:0000313" key="3">
    <source>
        <dbReference type="Proteomes" id="UP000320293"/>
    </source>
</evidence>
<dbReference type="CDD" id="cd09854">
    <property type="entry name" value="PIN_VapC-like"/>
    <property type="match status" value="1"/>
</dbReference>
<dbReference type="SUPFAM" id="SSF88723">
    <property type="entry name" value="PIN domain-like"/>
    <property type="match status" value="1"/>
</dbReference>
<sequence length="149" mass="17238">MAKYLLDTNILLRGSDPDYSSHLLAIKAVSNLLKSGHDCYITSQVLIEFWVVATRPIEVNGLGWSVKQTSDEVNQLINRFSWIEETSKIFFYWHNLANTYNIKGKRTHDIRLIAVMKTQKLTHLLTFNPDDFIKIPDIQIIHPNEIVNI</sequence>
<protein>
    <submittedName>
        <fullName evidence="2">PIN domain-containing protein</fullName>
    </submittedName>
</protein>
<proteinExistence type="predicted"/>
<accession>A0A552FGT9</accession>
<dbReference type="InterPro" id="IPR002716">
    <property type="entry name" value="PIN_dom"/>
</dbReference>
<dbReference type="InterPro" id="IPR029060">
    <property type="entry name" value="PIN-like_dom_sf"/>
</dbReference>
<dbReference type="EMBL" id="SFBF01000259">
    <property type="protein sequence ID" value="TRU45927.1"/>
    <property type="molecule type" value="Genomic_DNA"/>
</dbReference>
<dbReference type="Pfam" id="PF01850">
    <property type="entry name" value="PIN"/>
    <property type="match status" value="1"/>
</dbReference>
<dbReference type="Proteomes" id="UP000320293">
    <property type="component" value="Unassembled WGS sequence"/>
</dbReference>
<dbReference type="Gene3D" id="3.40.50.1010">
    <property type="entry name" value="5'-nuclease"/>
    <property type="match status" value="1"/>
</dbReference>
<evidence type="ECO:0000259" key="1">
    <source>
        <dbReference type="Pfam" id="PF01850"/>
    </source>
</evidence>
<feature type="domain" description="PIN" evidence="1">
    <location>
        <begin position="4"/>
        <end position="136"/>
    </location>
</feature>